<dbReference type="InterPro" id="IPR004358">
    <property type="entry name" value="Sig_transdc_His_kin-like_C"/>
</dbReference>
<dbReference type="PANTHER" id="PTHR43711">
    <property type="entry name" value="TWO-COMPONENT HISTIDINE KINASE"/>
    <property type="match status" value="1"/>
</dbReference>
<evidence type="ECO:0000256" key="7">
    <source>
        <dbReference type="SAM" id="Coils"/>
    </source>
</evidence>
<dbReference type="Pfam" id="PF13426">
    <property type="entry name" value="PAS_9"/>
    <property type="match status" value="1"/>
</dbReference>
<dbReference type="Pfam" id="PF01590">
    <property type="entry name" value="GAF"/>
    <property type="match status" value="1"/>
</dbReference>
<dbReference type="Proteomes" id="UP000637299">
    <property type="component" value="Unassembled WGS sequence"/>
</dbReference>
<dbReference type="Gene3D" id="1.10.287.130">
    <property type="match status" value="1"/>
</dbReference>
<feature type="domain" description="PAC" evidence="9">
    <location>
        <begin position="405"/>
        <end position="457"/>
    </location>
</feature>
<evidence type="ECO:0000256" key="3">
    <source>
        <dbReference type="ARBA" id="ARBA00022553"/>
    </source>
</evidence>
<dbReference type="SMART" id="SM00388">
    <property type="entry name" value="HisKA"/>
    <property type="match status" value="1"/>
</dbReference>
<evidence type="ECO:0000256" key="2">
    <source>
        <dbReference type="ARBA" id="ARBA00012438"/>
    </source>
</evidence>
<dbReference type="PROSITE" id="PS50109">
    <property type="entry name" value="HIS_KIN"/>
    <property type="match status" value="1"/>
</dbReference>
<dbReference type="PRINTS" id="PR00344">
    <property type="entry name" value="BCTRLSENSOR"/>
</dbReference>
<accession>A0ABR8Z9G5</accession>
<dbReference type="Gene3D" id="3.30.450.20">
    <property type="entry name" value="PAS domain"/>
    <property type="match status" value="2"/>
</dbReference>
<dbReference type="InterPro" id="IPR001610">
    <property type="entry name" value="PAC"/>
</dbReference>
<gene>
    <name evidence="10" type="ORF">IC610_03685</name>
</gene>
<keyword evidence="11" id="KW-1185">Reference proteome</keyword>
<dbReference type="Gene3D" id="3.30.565.10">
    <property type="entry name" value="Histidine kinase-like ATPase, C-terminal domain"/>
    <property type="match status" value="1"/>
</dbReference>
<evidence type="ECO:0000256" key="5">
    <source>
        <dbReference type="ARBA" id="ARBA00022777"/>
    </source>
</evidence>
<dbReference type="Gene3D" id="2.10.70.100">
    <property type="match status" value="1"/>
</dbReference>
<feature type="domain" description="Histidine kinase" evidence="8">
    <location>
        <begin position="461"/>
        <end position="673"/>
    </location>
</feature>
<organism evidence="10 11">
    <name type="scientific">Chryseobacterium caseinilyticum</name>
    <dbReference type="NCBI Taxonomy" id="2771428"/>
    <lineage>
        <taxon>Bacteria</taxon>
        <taxon>Pseudomonadati</taxon>
        <taxon>Bacteroidota</taxon>
        <taxon>Flavobacteriia</taxon>
        <taxon>Flavobacteriales</taxon>
        <taxon>Weeksellaceae</taxon>
        <taxon>Chryseobacterium group</taxon>
        <taxon>Chryseobacterium</taxon>
    </lineage>
</organism>
<dbReference type="InterPro" id="IPR000014">
    <property type="entry name" value="PAS"/>
</dbReference>
<evidence type="ECO:0000259" key="9">
    <source>
        <dbReference type="PROSITE" id="PS50113"/>
    </source>
</evidence>
<dbReference type="SMART" id="SM00065">
    <property type="entry name" value="GAF"/>
    <property type="match status" value="1"/>
</dbReference>
<dbReference type="NCBIfam" id="TIGR00229">
    <property type="entry name" value="sensory_box"/>
    <property type="match status" value="1"/>
</dbReference>
<keyword evidence="5" id="KW-0418">Kinase</keyword>
<dbReference type="CDD" id="cd00082">
    <property type="entry name" value="HisKA"/>
    <property type="match status" value="1"/>
</dbReference>
<dbReference type="PANTHER" id="PTHR43711:SF31">
    <property type="entry name" value="HISTIDINE KINASE"/>
    <property type="match status" value="1"/>
</dbReference>
<feature type="coiled-coil region" evidence="7">
    <location>
        <begin position="314"/>
        <end position="341"/>
    </location>
</feature>
<dbReference type="InterPro" id="IPR036097">
    <property type="entry name" value="HisK_dim/P_sf"/>
</dbReference>
<dbReference type="InterPro" id="IPR013655">
    <property type="entry name" value="PAS_fold_3"/>
</dbReference>
<dbReference type="InterPro" id="IPR050736">
    <property type="entry name" value="Sensor_HK_Regulatory"/>
</dbReference>
<evidence type="ECO:0000256" key="4">
    <source>
        <dbReference type="ARBA" id="ARBA00022679"/>
    </source>
</evidence>
<dbReference type="InterPro" id="IPR000700">
    <property type="entry name" value="PAS-assoc_C"/>
</dbReference>
<dbReference type="Pfam" id="PF08447">
    <property type="entry name" value="PAS_3"/>
    <property type="match status" value="1"/>
</dbReference>
<keyword evidence="6" id="KW-0902">Two-component regulatory system</keyword>
<protein>
    <recommendedName>
        <fullName evidence="2">histidine kinase</fullName>
        <ecNumber evidence="2">2.7.13.3</ecNumber>
    </recommendedName>
</protein>
<keyword evidence="7" id="KW-0175">Coiled coil</keyword>
<keyword evidence="3" id="KW-0597">Phosphoprotein</keyword>
<proteinExistence type="predicted"/>
<dbReference type="EMBL" id="JACYFS010000001">
    <property type="protein sequence ID" value="MBD8081523.1"/>
    <property type="molecule type" value="Genomic_DNA"/>
</dbReference>
<evidence type="ECO:0000313" key="10">
    <source>
        <dbReference type="EMBL" id="MBD8081523.1"/>
    </source>
</evidence>
<dbReference type="InterPro" id="IPR003594">
    <property type="entry name" value="HATPase_dom"/>
</dbReference>
<dbReference type="InterPro" id="IPR036890">
    <property type="entry name" value="HATPase_C_sf"/>
</dbReference>
<evidence type="ECO:0000256" key="1">
    <source>
        <dbReference type="ARBA" id="ARBA00000085"/>
    </source>
</evidence>
<evidence type="ECO:0000313" key="11">
    <source>
        <dbReference type="Proteomes" id="UP000637299"/>
    </source>
</evidence>
<keyword evidence="4" id="KW-0808">Transferase</keyword>
<dbReference type="InterPro" id="IPR029016">
    <property type="entry name" value="GAF-like_dom_sf"/>
</dbReference>
<dbReference type="RefSeq" id="WP_191735294.1">
    <property type="nucleotide sequence ID" value="NZ_JACYFS010000001.1"/>
</dbReference>
<dbReference type="Pfam" id="PF02518">
    <property type="entry name" value="HATPase_c"/>
    <property type="match status" value="1"/>
</dbReference>
<dbReference type="SMART" id="SM00086">
    <property type="entry name" value="PAC"/>
    <property type="match status" value="1"/>
</dbReference>
<dbReference type="SMART" id="SM00387">
    <property type="entry name" value="HATPase_c"/>
    <property type="match status" value="1"/>
</dbReference>
<dbReference type="InterPro" id="IPR035965">
    <property type="entry name" value="PAS-like_dom_sf"/>
</dbReference>
<comment type="caution">
    <text evidence="10">The sequence shown here is derived from an EMBL/GenBank/DDBJ whole genome shotgun (WGS) entry which is preliminary data.</text>
</comment>
<evidence type="ECO:0000259" key="8">
    <source>
        <dbReference type="PROSITE" id="PS50109"/>
    </source>
</evidence>
<dbReference type="InterPro" id="IPR005467">
    <property type="entry name" value="His_kinase_dom"/>
</dbReference>
<dbReference type="EC" id="2.7.13.3" evidence="2"/>
<dbReference type="PROSITE" id="PS50113">
    <property type="entry name" value="PAC"/>
    <property type="match status" value="1"/>
</dbReference>
<reference evidence="10 11" key="1">
    <citation type="submission" date="2020-09" db="EMBL/GenBank/DDBJ databases">
        <title>Genome seq and assembly of Chryseobacterium sp.</title>
        <authorList>
            <person name="Chhetri G."/>
        </authorList>
    </citation>
    <scope>NUCLEOTIDE SEQUENCE [LARGE SCALE GENOMIC DNA]</scope>
    <source>
        <strain evidence="10 11">GCR10</strain>
    </source>
</reference>
<dbReference type="InterPro" id="IPR003661">
    <property type="entry name" value="HisK_dim/P_dom"/>
</dbReference>
<sequence>MIENTFGKNIIPANEQERLKALHRYQITDTPSEESFDGIAQLAAQIFDVPVALISLVDAESVFFKANYGMGNAKKANRGKSLCSLAVLDNDVTVFEDALKEPCLLSNPNVIGDFGLRFYAGAPLITHDGHLIGTLCIIDQKTRTFDSRERKILQGLAKTAMDQIELRLSALETIEKLAHINDEAKEYNEKVNFANKKLEQSELRLKSFITKAPVAFGILHGKDLIIETANEMILKVWRKDRDVIGKPIKEALPELKDQPYFDILANVLETGIPFLGNTAKAILEDNGVLHEAWFDFIYEPLKDESGNTTSIIVIANEVTDRINKRDELENLNQRYELALKAGQLGTYTLDLKTGKMICSDVCKSNYGKSKDDRFDFEDFIESVVPEHRKPVLAKINESIKDAKPYNSEYLIQRPDGSFLWMNASGLPSYDEDGNPAFMTGVTTDVTKRKNYETQKDDFLSIASHELKTPITSLKASIQLLYRLKHKPTHEKIPKLIEQSARSIEKLTVLVDDLLNLNRLSGGKMELLKSEFTVSEMLESCCEFVRLTDSHTVKITGDLEIKAFADEDRIDQVVVNLLNNAVKYASHSNEICLNVEKSDGFIKIGVQDFGDGIDEDVQPYLFERYFRANHEKKQYSGLGLGLYISSEIVKRHGGEIGVDSTKGKGSTFWFTLPV</sequence>
<dbReference type="SUPFAM" id="SSF55874">
    <property type="entry name" value="ATPase domain of HSP90 chaperone/DNA topoisomerase II/histidine kinase"/>
    <property type="match status" value="1"/>
</dbReference>
<dbReference type="InterPro" id="IPR003018">
    <property type="entry name" value="GAF"/>
</dbReference>
<comment type="catalytic activity">
    <reaction evidence="1">
        <text>ATP + protein L-histidine = ADP + protein N-phospho-L-histidine.</text>
        <dbReference type="EC" id="2.7.13.3"/>
    </reaction>
</comment>
<dbReference type="SUPFAM" id="SSF47384">
    <property type="entry name" value="Homodimeric domain of signal transducing histidine kinase"/>
    <property type="match status" value="1"/>
</dbReference>
<dbReference type="Gene3D" id="3.30.450.40">
    <property type="match status" value="1"/>
</dbReference>
<dbReference type="Pfam" id="PF00512">
    <property type="entry name" value="HisKA"/>
    <property type="match status" value="1"/>
</dbReference>
<dbReference type="SUPFAM" id="SSF55781">
    <property type="entry name" value="GAF domain-like"/>
    <property type="match status" value="1"/>
</dbReference>
<evidence type="ECO:0000256" key="6">
    <source>
        <dbReference type="ARBA" id="ARBA00023012"/>
    </source>
</evidence>
<dbReference type="SUPFAM" id="SSF55785">
    <property type="entry name" value="PYP-like sensor domain (PAS domain)"/>
    <property type="match status" value="2"/>
</dbReference>
<name>A0ABR8Z9G5_9FLAO</name>
<feature type="coiled-coil region" evidence="7">
    <location>
        <begin position="170"/>
        <end position="204"/>
    </location>
</feature>